<accession>A0A142KCP0</accession>
<dbReference type="RefSeq" id="YP_009300847.1">
    <property type="nucleotide sequence ID" value="NC_031226.1"/>
</dbReference>
<reference evidence="2" key="1">
    <citation type="submission" date="2016-03" db="EMBL/GenBank/DDBJ databases">
        <authorList>
            <person name="Ploux O."/>
        </authorList>
    </citation>
    <scope>NUCLEOTIDE SEQUENCE [LARGE SCALE GENOMIC DNA]</scope>
</reference>
<dbReference type="Proteomes" id="UP000203465">
    <property type="component" value="Segment"/>
</dbReference>
<dbReference type="EMBL" id="KU963263">
    <property type="protein sequence ID" value="AMS03873.1"/>
    <property type="molecule type" value="Genomic_DNA"/>
</dbReference>
<name>A0A142KCP0_9CAUD</name>
<dbReference type="KEGG" id="vg:29123698"/>
<proteinExistence type="predicted"/>
<organism evidence="1 2">
    <name type="scientific">Gordonia phage BaxterFox</name>
    <dbReference type="NCBI Taxonomy" id="1821549"/>
    <lineage>
        <taxon>Viruses</taxon>
        <taxon>Duplodnaviria</taxon>
        <taxon>Heunggongvirae</taxon>
        <taxon>Uroviricota</taxon>
        <taxon>Caudoviricetes</taxon>
        <taxon>Nymbaxtervirinae</taxon>
        <taxon>Baxterfoxvirus</taxon>
        <taxon>Baxterfoxvirus baxterfox</taxon>
        <taxon>Baxtervirus baxterfox</taxon>
    </lineage>
</organism>
<protein>
    <submittedName>
        <fullName evidence="1">Uncharacterized protein</fullName>
    </submittedName>
</protein>
<keyword evidence="2" id="KW-1185">Reference proteome</keyword>
<evidence type="ECO:0000313" key="2">
    <source>
        <dbReference type="Proteomes" id="UP000203465"/>
    </source>
</evidence>
<dbReference type="GeneID" id="29123698"/>
<sequence length="148" mass="16067">MSDDVRADARELLDALGDVSWRAVGSGVRNGDHWYVCEDDEAIAMISANDGSDEHLRQPRAEFIAAAPDLVRRYDDALEDAYGQATMAGSALGQRMDESLTAAADRMSDRLGATLELLAQLYRASEYSDSVDEGFLREIGDFLNGGSS</sequence>
<dbReference type="OrthoDB" id="33616at10239"/>
<evidence type="ECO:0000313" key="1">
    <source>
        <dbReference type="EMBL" id="AMS03873.1"/>
    </source>
</evidence>
<gene>
    <name evidence="1" type="primary">63</name>
    <name evidence="1" type="ORF">SEA_BAXTERFOX_63</name>
</gene>